<organism evidence="1 2">
    <name type="scientific">Neorhodopirellula lusitana</name>
    <dbReference type="NCBI Taxonomy" id="445327"/>
    <lineage>
        <taxon>Bacteria</taxon>
        <taxon>Pseudomonadati</taxon>
        <taxon>Planctomycetota</taxon>
        <taxon>Planctomycetia</taxon>
        <taxon>Pirellulales</taxon>
        <taxon>Pirellulaceae</taxon>
        <taxon>Neorhodopirellula</taxon>
    </lineage>
</organism>
<dbReference type="Proteomes" id="UP001158067">
    <property type="component" value="Unassembled WGS sequence"/>
</dbReference>
<reference evidence="1 2" key="1">
    <citation type="submission" date="2017-05" db="EMBL/GenBank/DDBJ databases">
        <authorList>
            <person name="Varghese N."/>
            <person name="Submissions S."/>
        </authorList>
    </citation>
    <scope>NUCLEOTIDE SEQUENCE [LARGE SCALE GENOMIC DNA]</scope>
    <source>
        <strain evidence="1 2">DSM 25457</strain>
    </source>
</reference>
<proteinExistence type="predicted"/>
<protein>
    <submittedName>
        <fullName evidence="1">Uncharacterized protein</fullName>
    </submittedName>
</protein>
<name>A0ABY1QCD3_9BACT</name>
<keyword evidence="2" id="KW-1185">Reference proteome</keyword>
<sequence>MCPEQRTGRCLHRSFAFAPVSAAGESSIFWVKTSVNSEYSPRHIFCASVAGAYVKKYRGQLEVGMYVVLCEILRKNFQESPLRGTRRDSIFADSRCAGIRTG</sequence>
<evidence type="ECO:0000313" key="2">
    <source>
        <dbReference type="Proteomes" id="UP001158067"/>
    </source>
</evidence>
<accession>A0ABY1QCD3</accession>
<dbReference type="EMBL" id="FXUG01000009">
    <property type="protein sequence ID" value="SMP65577.1"/>
    <property type="molecule type" value="Genomic_DNA"/>
</dbReference>
<comment type="caution">
    <text evidence="1">The sequence shown here is derived from an EMBL/GenBank/DDBJ whole genome shotgun (WGS) entry which is preliminary data.</text>
</comment>
<evidence type="ECO:0000313" key="1">
    <source>
        <dbReference type="EMBL" id="SMP65577.1"/>
    </source>
</evidence>
<gene>
    <name evidence="1" type="ORF">SAMN06265222_10999</name>
</gene>